<dbReference type="Proteomes" id="UP000245771">
    <property type="component" value="Unassembled WGS sequence"/>
</dbReference>
<organism evidence="1 2">
    <name type="scientific">Meira miltonrushii</name>
    <dbReference type="NCBI Taxonomy" id="1280837"/>
    <lineage>
        <taxon>Eukaryota</taxon>
        <taxon>Fungi</taxon>
        <taxon>Dikarya</taxon>
        <taxon>Basidiomycota</taxon>
        <taxon>Ustilaginomycotina</taxon>
        <taxon>Exobasidiomycetes</taxon>
        <taxon>Exobasidiales</taxon>
        <taxon>Brachybasidiaceae</taxon>
        <taxon>Meira</taxon>
    </lineage>
</organism>
<gene>
    <name evidence="1" type="ORF">FA14DRAFT_36863</name>
</gene>
<evidence type="ECO:0000313" key="2">
    <source>
        <dbReference type="Proteomes" id="UP000245771"/>
    </source>
</evidence>
<dbReference type="STRING" id="1280837.A0A316VD61"/>
<dbReference type="InParanoid" id="A0A316VD61"/>
<reference evidence="1 2" key="1">
    <citation type="journal article" date="2018" name="Mol. Biol. Evol.">
        <title>Broad Genomic Sampling Reveals a Smut Pathogenic Ancestry of the Fungal Clade Ustilaginomycotina.</title>
        <authorList>
            <person name="Kijpornyongpan T."/>
            <person name="Mondo S.J."/>
            <person name="Barry K."/>
            <person name="Sandor L."/>
            <person name="Lee J."/>
            <person name="Lipzen A."/>
            <person name="Pangilinan J."/>
            <person name="LaButti K."/>
            <person name="Hainaut M."/>
            <person name="Henrissat B."/>
            <person name="Grigoriev I.V."/>
            <person name="Spatafora J.W."/>
            <person name="Aime M.C."/>
        </authorList>
    </citation>
    <scope>NUCLEOTIDE SEQUENCE [LARGE SCALE GENOMIC DNA]</scope>
    <source>
        <strain evidence="1 2">MCA 3882</strain>
    </source>
</reference>
<protein>
    <recommendedName>
        <fullName evidence="3">Carboxymuconolactone decarboxylase-like domain-containing protein</fullName>
    </recommendedName>
</protein>
<dbReference type="OrthoDB" id="5537330at2759"/>
<evidence type="ECO:0000313" key="1">
    <source>
        <dbReference type="EMBL" id="PWN35028.1"/>
    </source>
</evidence>
<proteinExistence type="predicted"/>
<evidence type="ECO:0008006" key="3">
    <source>
        <dbReference type="Google" id="ProtNLM"/>
    </source>
</evidence>
<dbReference type="InterPro" id="IPR052999">
    <property type="entry name" value="PTS1_Protein"/>
</dbReference>
<dbReference type="AlphaFoldDB" id="A0A316VD61"/>
<dbReference type="PANTHER" id="PTHR28180">
    <property type="entry name" value="CONSERVED MITOCHONDRIAL PROTEIN-RELATED"/>
    <property type="match status" value="1"/>
</dbReference>
<dbReference type="GeneID" id="37024028"/>
<keyword evidence="2" id="KW-1185">Reference proteome</keyword>
<accession>A0A316VD61</accession>
<sequence>MSHITRQYIQELRQSFHADLSKDDWYVVLTSAFASAHLAVEAVPLIYEEALSLYAPHNQPQCDKEAIKIQRRIKESLLKGAIIYGIPSALDAIVTWIPILRKEYTAEPGRNDSGTLFRKDRETKTMAEYESAAMNHLRIIYQHNLDDIFERFGQDANDIFRQTIHFGYGWNLSYTDILDFSSTELCLVAALILQNLRMEVLWHLRGALRSGVSRDIVQNVHQVCLRIAKDADIRTNKVPTLEEVSETTNELDGKD</sequence>
<dbReference type="RefSeq" id="XP_025355330.1">
    <property type="nucleotide sequence ID" value="XM_025502247.1"/>
</dbReference>
<dbReference type="SUPFAM" id="SSF69118">
    <property type="entry name" value="AhpD-like"/>
    <property type="match status" value="1"/>
</dbReference>
<name>A0A316VD61_9BASI</name>
<dbReference type="EMBL" id="KZ819603">
    <property type="protein sequence ID" value="PWN35028.1"/>
    <property type="molecule type" value="Genomic_DNA"/>
</dbReference>
<dbReference type="PANTHER" id="PTHR28180:SF5">
    <property type="entry name" value="DNA POLYMERASE ALPHA SUBUNIT B"/>
    <property type="match status" value="1"/>
</dbReference>
<dbReference type="Gene3D" id="1.20.1290.10">
    <property type="entry name" value="AhpD-like"/>
    <property type="match status" value="1"/>
</dbReference>
<dbReference type="InterPro" id="IPR029032">
    <property type="entry name" value="AhpD-like"/>
</dbReference>